<evidence type="ECO:0000313" key="1">
    <source>
        <dbReference type="EMBL" id="AGH44540.1"/>
    </source>
</evidence>
<dbReference type="Proteomes" id="UP000011864">
    <property type="component" value="Chromosome"/>
</dbReference>
<dbReference type="PATRIC" id="fig|1129794.4.peg.2410"/>
<proteinExistence type="predicted"/>
<name>K7AN70_9ALTE</name>
<dbReference type="OrthoDB" id="6147138at2"/>
<protein>
    <submittedName>
        <fullName evidence="1">Uncharacterized protein</fullName>
    </submittedName>
</protein>
<dbReference type="HOGENOM" id="CLU_075043_0_0_6"/>
<dbReference type="RefSeq" id="WP_007636463.1">
    <property type="nucleotide sequence ID" value="NC_020514.1"/>
</dbReference>
<organism evidence="1 2">
    <name type="scientific">Paraglaciecola psychrophila 170</name>
    <dbReference type="NCBI Taxonomy" id="1129794"/>
    <lineage>
        <taxon>Bacteria</taxon>
        <taxon>Pseudomonadati</taxon>
        <taxon>Pseudomonadota</taxon>
        <taxon>Gammaproteobacteria</taxon>
        <taxon>Alteromonadales</taxon>
        <taxon>Alteromonadaceae</taxon>
        <taxon>Paraglaciecola</taxon>
    </lineage>
</organism>
<dbReference type="AlphaFoldDB" id="K7AN70"/>
<accession>K7AN70</accession>
<sequence>MLITREAIALKIETTQGTDAVPSPSADAILISEVNISNEGLKMIDRPLIKPSISTEKKIFAGTLKKITFKAEIKGSGAAGTAPELGQALRACGMGEIIVASTSVTYGPVSTGHEPCTIYYYQDGRLRKILGCMGTATINAEAGGLGMVDFEFTGQDGGLVDANFPVLSYDSTVPVPFIGVAFSVGTFNAVINSLSLNFTNTISTPGNVRNANGFGDVRISQRDPNGSIDPEAVLVATKDFEAIWKAGTEMALTTGVIGSVAGNRWQLDANIALRDMSQGERDQIRVETLPFGCHEQTTDDEFSISFT</sequence>
<evidence type="ECO:0000313" key="2">
    <source>
        <dbReference type="Proteomes" id="UP000011864"/>
    </source>
</evidence>
<dbReference type="KEGG" id="gps:C427_2431"/>
<dbReference type="Pfam" id="PF18906">
    <property type="entry name" value="Phage_tube_2"/>
    <property type="match status" value="1"/>
</dbReference>
<dbReference type="EMBL" id="CP003837">
    <property type="protein sequence ID" value="AGH44540.1"/>
    <property type="molecule type" value="Genomic_DNA"/>
</dbReference>
<keyword evidence="2" id="KW-1185">Reference proteome</keyword>
<gene>
    <name evidence="1" type="ORF">C427_2431</name>
</gene>
<reference evidence="1 2" key="1">
    <citation type="journal article" date="2013" name="Genome Announc.">
        <title>Complete Genome Sequence of Glaciecola psychrophila Strain 170T.</title>
        <authorList>
            <person name="Yin J."/>
            <person name="Chen J."/>
            <person name="Liu G."/>
            <person name="Yu Y."/>
            <person name="Song L."/>
            <person name="Wang X."/>
            <person name="Qu X."/>
        </authorList>
    </citation>
    <scope>NUCLEOTIDE SEQUENCE [LARGE SCALE GENOMIC DNA]</scope>
    <source>
        <strain evidence="1 2">170</strain>
    </source>
</reference>
<dbReference type="eggNOG" id="ENOG502ZAKV">
    <property type="taxonomic scope" value="Bacteria"/>
</dbReference>
<dbReference type="STRING" id="1129794.C427_2431"/>
<dbReference type="InterPro" id="IPR044000">
    <property type="entry name" value="Phage_tube_2"/>
</dbReference>